<keyword evidence="3" id="KW-1185">Reference proteome</keyword>
<dbReference type="HAMAP" id="MF_00386">
    <property type="entry name" value="UPF0161_YidD"/>
    <property type="match status" value="1"/>
</dbReference>
<name>A0ABT2PUL8_9MOLU</name>
<dbReference type="Pfam" id="PF01809">
    <property type="entry name" value="YidD"/>
    <property type="match status" value="1"/>
</dbReference>
<evidence type="ECO:0000313" key="3">
    <source>
        <dbReference type="Proteomes" id="UP001209076"/>
    </source>
</evidence>
<gene>
    <name evidence="2" type="primary">yidD</name>
    <name evidence="2" type="ORF">N7603_02525</name>
</gene>
<comment type="caution">
    <text evidence="2">The sequence shown here is derived from an EMBL/GenBank/DDBJ whole genome shotgun (WGS) entry which is preliminary data.</text>
</comment>
<sequence>MEKRSVKLIKWYQKSVSPNKHFVCRHKPSCSNYALGCFERFSFPKAMFLTTKRVLTCNPLFKPKYDPVPEKKVKIKKDASNL</sequence>
<dbReference type="NCBIfam" id="TIGR00278">
    <property type="entry name" value="membrane protein insertion efficiency factor YidD"/>
    <property type="match status" value="1"/>
</dbReference>
<dbReference type="RefSeq" id="WP_262095759.1">
    <property type="nucleotide sequence ID" value="NZ_JAOEGN010000003.1"/>
</dbReference>
<accession>A0ABT2PUL8</accession>
<comment type="function">
    <text evidence="1">Could be involved in insertion of integral membrane proteins into the membrane.</text>
</comment>
<keyword evidence="1" id="KW-0472">Membrane</keyword>
<reference evidence="3" key="1">
    <citation type="submission" date="2023-07" db="EMBL/GenBank/DDBJ databases">
        <title>Novel Mycoplasma species identified in domestic and wild animals.</title>
        <authorList>
            <person name="Volokhov D.V."/>
            <person name="Furtak V.A."/>
            <person name="Zagorodnyaya T.A."/>
        </authorList>
    </citation>
    <scope>NUCLEOTIDE SEQUENCE [LARGE SCALE GENOMIC DNA]</scope>
    <source>
        <strain evidence="3">92-19</strain>
    </source>
</reference>
<dbReference type="PANTHER" id="PTHR33383:SF1">
    <property type="entry name" value="MEMBRANE PROTEIN INSERTION EFFICIENCY FACTOR-RELATED"/>
    <property type="match status" value="1"/>
</dbReference>
<keyword evidence="1" id="KW-1003">Cell membrane</keyword>
<protein>
    <recommendedName>
        <fullName evidence="1">Putative membrane protein insertion efficiency factor</fullName>
    </recommendedName>
</protein>
<evidence type="ECO:0000256" key="1">
    <source>
        <dbReference type="HAMAP-Rule" id="MF_00386"/>
    </source>
</evidence>
<comment type="similarity">
    <text evidence="1">Belongs to the UPF0161 family.</text>
</comment>
<dbReference type="PANTHER" id="PTHR33383">
    <property type="entry name" value="MEMBRANE PROTEIN INSERTION EFFICIENCY FACTOR-RELATED"/>
    <property type="match status" value="1"/>
</dbReference>
<evidence type="ECO:0000313" key="2">
    <source>
        <dbReference type="EMBL" id="MCU0104525.1"/>
    </source>
</evidence>
<proteinExistence type="inferred from homology"/>
<dbReference type="SMART" id="SM01234">
    <property type="entry name" value="Haemolytic"/>
    <property type="match status" value="1"/>
</dbReference>
<comment type="subcellular location">
    <subcellularLocation>
        <location evidence="1">Cell membrane</location>
        <topology evidence="1">Peripheral membrane protein</topology>
        <orientation evidence="1">Cytoplasmic side</orientation>
    </subcellularLocation>
</comment>
<dbReference type="InterPro" id="IPR002696">
    <property type="entry name" value="Membr_insert_effic_factor_YidD"/>
</dbReference>
<dbReference type="Proteomes" id="UP001209076">
    <property type="component" value="Unassembled WGS sequence"/>
</dbReference>
<dbReference type="EMBL" id="JAOEGN010000003">
    <property type="protein sequence ID" value="MCU0104525.1"/>
    <property type="molecule type" value="Genomic_DNA"/>
</dbReference>
<organism evidence="2 3">
    <name type="scientific">Paracholeplasma vituli</name>
    <dbReference type="NCBI Taxonomy" id="69473"/>
    <lineage>
        <taxon>Bacteria</taxon>
        <taxon>Bacillati</taxon>
        <taxon>Mycoplasmatota</taxon>
        <taxon>Mollicutes</taxon>
        <taxon>Acholeplasmatales</taxon>
        <taxon>Acholeplasmataceae</taxon>
        <taxon>Paracholeplasma</taxon>
    </lineage>
</organism>